<proteinExistence type="predicted"/>
<dbReference type="EMBL" id="AP024590">
    <property type="protein sequence ID" value="BCU54837.1"/>
    <property type="molecule type" value="Genomic_DNA"/>
</dbReference>
<reference evidence="1" key="1">
    <citation type="submission" date="2021-04" db="EMBL/GenBank/DDBJ databases">
        <title>Difference and commonality of drug resistance evolution in various bacteria. and drug sensitivity profiles.</title>
        <authorList>
            <person name="Maeda T."/>
            <person name="Shibai A."/>
            <person name="Kawada K."/>
            <person name="Kotani H."/>
            <person name="Tarusawa Y."/>
            <person name="Tanabe K."/>
            <person name="Furusawa C."/>
        </authorList>
    </citation>
    <scope>NUCLEOTIDE SEQUENCE</scope>
    <source>
        <strain evidence="1">JCM 8580</strain>
    </source>
</reference>
<name>A0AA86M885_9ENTR</name>
<evidence type="ECO:0000313" key="1">
    <source>
        <dbReference type="EMBL" id="BCU54837.1"/>
    </source>
</evidence>
<dbReference type="AlphaFoldDB" id="A0AA86M885"/>
<dbReference type="RefSeq" id="WP_088219201.1">
    <property type="nucleotide sequence ID" value="NZ_AP024590.1"/>
</dbReference>
<dbReference type="Proteomes" id="UP000682928">
    <property type="component" value="Chromosome"/>
</dbReference>
<gene>
    <name evidence="1" type="ORF">ENKO_14310</name>
</gene>
<protein>
    <submittedName>
        <fullName evidence="1">Uncharacterized protein</fullName>
    </submittedName>
</protein>
<accession>A0AA86M885</accession>
<evidence type="ECO:0000313" key="2">
    <source>
        <dbReference type="Proteomes" id="UP000682928"/>
    </source>
</evidence>
<sequence>MKGNFCGINNFKPGQRTRDALAEVDRITRSANILTYLLSAVPLFQFFAGRSSYLGSSVFSSSYNISTYDWSKLANALSSVDKVKREQLEILAWNMKEQTYSEESKFWECVYNAL</sequence>
<organism evidence="1 2">
    <name type="scientific">Enterobacter kobei</name>
    <dbReference type="NCBI Taxonomy" id="208224"/>
    <lineage>
        <taxon>Bacteria</taxon>
        <taxon>Pseudomonadati</taxon>
        <taxon>Pseudomonadota</taxon>
        <taxon>Gammaproteobacteria</taxon>
        <taxon>Enterobacterales</taxon>
        <taxon>Enterobacteriaceae</taxon>
        <taxon>Enterobacter</taxon>
        <taxon>Enterobacter cloacae complex</taxon>
    </lineage>
</organism>